<keyword evidence="1" id="KW-0812">Transmembrane</keyword>
<evidence type="ECO:0000313" key="2">
    <source>
        <dbReference type="EMBL" id="QHS94341.1"/>
    </source>
</evidence>
<reference evidence="2" key="1">
    <citation type="journal article" date="2020" name="Nature">
        <title>Giant virus diversity and host interactions through global metagenomics.</title>
        <authorList>
            <person name="Schulz F."/>
            <person name="Roux S."/>
            <person name="Paez-Espino D."/>
            <person name="Jungbluth S."/>
            <person name="Walsh D.A."/>
            <person name="Denef V.J."/>
            <person name="McMahon K.D."/>
            <person name="Konstantinidis K.T."/>
            <person name="Eloe-Fadrosh E.A."/>
            <person name="Kyrpides N.C."/>
            <person name="Woyke T."/>
        </authorList>
    </citation>
    <scope>NUCLEOTIDE SEQUENCE</scope>
    <source>
        <strain evidence="2">GVMAG-M-3300018416-26</strain>
    </source>
</reference>
<keyword evidence="1" id="KW-0472">Membrane</keyword>
<name>A0A6C0BRB5_9ZZZZ</name>
<dbReference type="EMBL" id="MN739220">
    <property type="protein sequence ID" value="QHS94341.1"/>
    <property type="molecule type" value="Genomic_DNA"/>
</dbReference>
<sequence>MSIQQIDGFYPDPKQPTVQQPTDIFQIYDIFNDEKNSIKSSCLLLCGLSCFVIFMFILINMTFSLY</sequence>
<dbReference type="AlphaFoldDB" id="A0A6C0BRB5"/>
<feature type="transmembrane region" description="Helical" evidence="1">
    <location>
        <begin position="42"/>
        <end position="63"/>
    </location>
</feature>
<accession>A0A6C0BRB5</accession>
<keyword evidence="1" id="KW-1133">Transmembrane helix</keyword>
<organism evidence="2">
    <name type="scientific">viral metagenome</name>
    <dbReference type="NCBI Taxonomy" id="1070528"/>
    <lineage>
        <taxon>unclassified sequences</taxon>
        <taxon>metagenomes</taxon>
        <taxon>organismal metagenomes</taxon>
    </lineage>
</organism>
<proteinExistence type="predicted"/>
<protein>
    <submittedName>
        <fullName evidence="2">Uncharacterized protein</fullName>
    </submittedName>
</protein>
<evidence type="ECO:0000256" key="1">
    <source>
        <dbReference type="SAM" id="Phobius"/>
    </source>
</evidence>